<dbReference type="Proteomes" id="UP000092582">
    <property type="component" value="Chromosome 1"/>
</dbReference>
<dbReference type="AlphaFoldDB" id="A0A1B1BI99"/>
<dbReference type="EMBL" id="CP016282">
    <property type="protein sequence ID" value="ANP72264.1"/>
    <property type="molecule type" value="Genomic_DNA"/>
</dbReference>
<gene>
    <name evidence="1" type="ORF">PA27867_1302</name>
</gene>
<dbReference type="KEGG" id="cart:PA27867_1302"/>
<proteinExistence type="predicted"/>
<dbReference type="STRING" id="670052.PA27867_1302"/>
<evidence type="ECO:0008006" key="3">
    <source>
        <dbReference type="Google" id="ProtNLM"/>
    </source>
</evidence>
<reference evidence="1 2" key="1">
    <citation type="submission" date="2016-06" db="EMBL/GenBank/DDBJ databases">
        <title>Genome sequencing of Cryobacterium arcticum PAMC 27867.</title>
        <authorList>
            <person name="Lee J."/>
            <person name="Kim O.-S."/>
        </authorList>
    </citation>
    <scope>NUCLEOTIDE SEQUENCE [LARGE SCALE GENOMIC DNA]</scope>
    <source>
        <strain evidence="1 2">PAMC 27867</strain>
    </source>
</reference>
<name>A0A1B1BI99_9MICO</name>
<keyword evidence="2" id="KW-1185">Reference proteome</keyword>
<protein>
    <recommendedName>
        <fullName evidence="3">TetR family transcriptional regulator</fullName>
    </recommendedName>
</protein>
<evidence type="ECO:0000313" key="1">
    <source>
        <dbReference type="EMBL" id="ANP72264.1"/>
    </source>
</evidence>
<accession>A0A1B1BI99</accession>
<sequence length="54" mass="5895">MEEVTTLTVTERRQCGPRPQTLARRKEILQAAVENLGSKGYTAPKPSVLATEAP</sequence>
<evidence type="ECO:0000313" key="2">
    <source>
        <dbReference type="Proteomes" id="UP000092582"/>
    </source>
</evidence>
<organism evidence="1 2">
    <name type="scientific">Cryobacterium arcticum</name>
    <dbReference type="NCBI Taxonomy" id="670052"/>
    <lineage>
        <taxon>Bacteria</taxon>
        <taxon>Bacillati</taxon>
        <taxon>Actinomycetota</taxon>
        <taxon>Actinomycetes</taxon>
        <taxon>Micrococcales</taxon>
        <taxon>Microbacteriaceae</taxon>
        <taxon>Cryobacterium</taxon>
    </lineage>
</organism>